<protein>
    <submittedName>
        <fullName evidence="1">Metallophosphoesterase</fullName>
    </submittedName>
</protein>
<accession>A0ACD1A7I2</accession>
<evidence type="ECO:0000313" key="2">
    <source>
        <dbReference type="Proteomes" id="UP000594014"/>
    </source>
</evidence>
<evidence type="ECO:0000313" key="1">
    <source>
        <dbReference type="EMBL" id="QOX62353.1"/>
    </source>
</evidence>
<gene>
    <name evidence="1" type="ORF">FRZ06_02750</name>
</gene>
<organism evidence="1 2">
    <name type="scientific">Anoxybacterium hadale</name>
    <dbReference type="NCBI Taxonomy" id="3408580"/>
    <lineage>
        <taxon>Bacteria</taxon>
        <taxon>Bacillati</taxon>
        <taxon>Bacillota</taxon>
        <taxon>Clostridia</taxon>
        <taxon>Peptostreptococcales</taxon>
        <taxon>Anaerovoracaceae</taxon>
        <taxon>Anoxybacterium</taxon>
    </lineage>
</organism>
<reference evidence="1" key="1">
    <citation type="submission" date="2019-08" db="EMBL/GenBank/DDBJ databases">
        <title>Genome sequence of Clostridiales bacterium MT110.</title>
        <authorList>
            <person name="Cao J."/>
        </authorList>
    </citation>
    <scope>NUCLEOTIDE SEQUENCE</scope>
    <source>
        <strain evidence="1">MT110</strain>
    </source>
</reference>
<name>A0ACD1A7I2_9FIRM</name>
<proteinExistence type="predicted"/>
<keyword evidence="2" id="KW-1185">Reference proteome</keyword>
<dbReference type="EMBL" id="CP042469">
    <property type="protein sequence ID" value="QOX62353.1"/>
    <property type="molecule type" value="Genomic_DNA"/>
</dbReference>
<dbReference type="Proteomes" id="UP000594014">
    <property type="component" value="Chromosome"/>
</dbReference>
<sequence>MFRLLKNIIRFVFLLIILAVSVFCYARYIEPNMLREVDVTVSSSSLPVEANGLKIAVFGDTQFGDYYNMEDFQRILDALEDEEPDMIVFTGDLIDYYDIYTGDVSLISEKFAEMKAPYGKFAIFGNHDYGGGAENEYKAIMEAGGFTVLKNEYQAIDEKKVAIIGIDDVLIGYGDPTIASWGRPDYYNIILAHEGDLVDEVLDYNSDLMIAGHTHGRQINLKFFDDYILPPYGKKYIHGLFQFENQRKTQLYVNAGVGMSTLPYRFLSPPELTLITLELPSAAE</sequence>